<evidence type="ECO:0000256" key="6">
    <source>
        <dbReference type="SAM" id="Phobius"/>
    </source>
</evidence>
<evidence type="ECO:0000313" key="7">
    <source>
        <dbReference type="EMBL" id="VEA73040.1"/>
    </source>
</evidence>
<comment type="subcellular location">
    <subcellularLocation>
        <location evidence="1">Cell membrane</location>
        <topology evidence="1">Multi-pass membrane protein</topology>
    </subcellularLocation>
</comment>
<protein>
    <submittedName>
        <fullName evidence="7">Threonine efflux protein</fullName>
    </submittedName>
</protein>
<dbReference type="Proteomes" id="UP000271603">
    <property type="component" value="Chromosome"/>
</dbReference>
<evidence type="ECO:0000256" key="2">
    <source>
        <dbReference type="ARBA" id="ARBA00022475"/>
    </source>
</evidence>
<keyword evidence="5 6" id="KW-0472">Membrane</keyword>
<evidence type="ECO:0000313" key="8">
    <source>
        <dbReference type="Proteomes" id="UP000271603"/>
    </source>
</evidence>
<name>A0A447QSP4_SERRU</name>
<evidence type="ECO:0000256" key="3">
    <source>
        <dbReference type="ARBA" id="ARBA00022692"/>
    </source>
</evidence>
<keyword evidence="4 6" id="KW-1133">Transmembrane helix</keyword>
<evidence type="ECO:0000256" key="5">
    <source>
        <dbReference type="ARBA" id="ARBA00023136"/>
    </source>
</evidence>
<dbReference type="GO" id="GO:0015171">
    <property type="term" value="F:amino acid transmembrane transporter activity"/>
    <property type="evidence" value="ECO:0007669"/>
    <property type="project" value="TreeGrafter"/>
</dbReference>
<feature type="transmembrane region" description="Helical" evidence="6">
    <location>
        <begin position="66"/>
        <end position="86"/>
    </location>
</feature>
<dbReference type="InterPro" id="IPR001123">
    <property type="entry name" value="LeuE-type"/>
</dbReference>
<dbReference type="STRING" id="61652.AXX16_3384"/>
<dbReference type="GO" id="GO:0005886">
    <property type="term" value="C:plasma membrane"/>
    <property type="evidence" value="ECO:0007669"/>
    <property type="project" value="UniProtKB-SubCell"/>
</dbReference>
<keyword evidence="3 6" id="KW-0812">Transmembrane</keyword>
<accession>A0A447QSP4</accession>
<dbReference type="Pfam" id="PF01810">
    <property type="entry name" value="LysE"/>
    <property type="match status" value="1"/>
</dbReference>
<dbReference type="EMBL" id="LR134155">
    <property type="protein sequence ID" value="VEA73040.1"/>
    <property type="molecule type" value="Genomic_DNA"/>
</dbReference>
<dbReference type="AlphaFoldDB" id="A0A447QSP4"/>
<evidence type="ECO:0000256" key="4">
    <source>
        <dbReference type="ARBA" id="ARBA00022989"/>
    </source>
</evidence>
<dbReference type="PANTHER" id="PTHR30086:SF21">
    <property type="entry name" value="TRANSPORT PROTEIN"/>
    <property type="match status" value="1"/>
</dbReference>
<dbReference type="PANTHER" id="PTHR30086">
    <property type="entry name" value="ARGININE EXPORTER PROTEIN ARGO"/>
    <property type="match status" value="1"/>
</dbReference>
<feature type="transmembrane region" description="Helical" evidence="6">
    <location>
        <begin position="33"/>
        <end position="54"/>
    </location>
</feature>
<keyword evidence="2" id="KW-1003">Cell membrane</keyword>
<gene>
    <name evidence="7" type="primary">rhtC_4</name>
    <name evidence="7" type="ORF">NCTC9419_04659</name>
</gene>
<reference evidence="7 8" key="1">
    <citation type="submission" date="2018-12" db="EMBL/GenBank/DDBJ databases">
        <authorList>
            <consortium name="Pathogen Informatics"/>
        </authorList>
    </citation>
    <scope>NUCLEOTIDE SEQUENCE [LARGE SCALE GENOMIC DNA]</scope>
    <source>
        <strain evidence="7 8">NCTC9419</strain>
    </source>
</reference>
<sequence>MTELIAVVTLTLLAVISPGPDFAMVSRNSLSGSRAAGLYCALGISLGVLVHVGYTLIGVGLLIQRSLWLFTLLKFIGAAYLIYLGVQMYRHAAAAPAHAATPVPHISDWRALKTGFLTNVLNPKTTVFIVSLFMQVVNPQSPLWLQIGYGLFISLAHMLWFGCVALFFSARASARAFCACAGYRPPVRRVAGYVRRAAGAEQPEPLTLSLPGHARSR</sequence>
<organism evidence="7 8">
    <name type="scientific">Serratia rubidaea</name>
    <name type="common">Serratia marinorubra</name>
    <dbReference type="NCBI Taxonomy" id="61652"/>
    <lineage>
        <taxon>Bacteria</taxon>
        <taxon>Pseudomonadati</taxon>
        <taxon>Pseudomonadota</taxon>
        <taxon>Gammaproteobacteria</taxon>
        <taxon>Enterobacterales</taxon>
        <taxon>Yersiniaceae</taxon>
        <taxon>Serratia</taxon>
    </lineage>
</organism>
<feature type="transmembrane region" description="Helical" evidence="6">
    <location>
        <begin position="143"/>
        <end position="168"/>
    </location>
</feature>
<evidence type="ECO:0000256" key="1">
    <source>
        <dbReference type="ARBA" id="ARBA00004651"/>
    </source>
</evidence>
<proteinExistence type="predicted"/>